<accession>A0A8H4ISN8</accession>
<dbReference type="PIRSF" id="PIRSF001467">
    <property type="entry name" value="Peptidylpro_ismrse"/>
    <property type="match status" value="1"/>
</dbReference>
<feature type="domain" description="PPIase cyclophilin-type" evidence="6">
    <location>
        <begin position="6"/>
        <end position="158"/>
    </location>
</feature>
<dbReference type="EC" id="5.2.1.8" evidence="5"/>
<comment type="function">
    <text evidence="5">PPIases accelerate the folding of proteins. It catalyzes the cis-trans isomerization of proline imidic peptide bonds in oligopeptides.</text>
</comment>
<dbReference type="Pfam" id="PF00160">
    <property type="entry name" value="Pro_isomerase"/>
    <property type="match status" value="1"/>
</dbReference>
<dbReference type="GO" id="GO:0005840">
    <property type="term" value="C:ribosome"/>
    <property type="evidence" value="ECO:0007669"/>
    <property type="project" value="UniProtKB-KW"/>
</dbReference>
<dbReference type="CDD" id="cd01928">
    <property type="entry name" value="Cyclophilin_PPIL3_like"/>
    <property type="match status" value="1"/>
</dbReference>
<dbReference type="InterPro" id="IPR024936">
    <property type="entry name" value="Cyclophilin-type_PPIase"/>
</dbReference>
<sequence length="165" mass="17928">MSVTLHTDLSDLKIELFCESVPKTAENFLALCASAQYDGSPFHRLIPSFMVQTGSPASDPKSKSSVSIFTTPDRLFEDEIKPALRHNSRGIVSMANKGPNTNGSQFFICFAAAPHLDGKNTVFGRVIEGDDVLDQIEGLEVDKKGRPKQKVTIKNVTIHANPLAG</sequence>
<organism evidence="7 8">
    <name type="scientific">Botryosphaeria dothidea</name>
    <dbReference type="NCBI Taxonomy" id="55169"/>
    <lineage>
        <taxon>Eukaryota</taxon>
        <taxon>Fungi</taxon>
        <taxon>Dikarya</taxon>
        <taxon>Ascomycota</taxon>
        <taxon>Pezizomycotina</taxon>
        <taxon>Dothideomycetes</taxon>
        <taxon>Dothideomycetes incertae sedis</taxon>
        <taxon>Botryosphaeriales</taxon>
        <taxon>Botryosphaeriaceae</taxon>
        <taxon>Botryosphaeria</taxon>
    </lineage>
</organism>
<dbReference type="EMBL" id="WWBZ02000033">
    <property type="protein sequence ID" value="KAF4306741.1"/>
    <property type="molecule type" value="Genomic_DNA"/>
</dbReference>
<dbReference type="PRINTS" id="PR00153">
    <property type="entry name" value="CSAPPISMRASE"/>
</dbReference>
<comment type="caution">
    <text evidence="7">The sequence shown here is derived from an EMBL/GenBank/DDBJ whole genome shotgun (WGS) entry which is preliminary data.</text>
</comment>
<comment type="catalytic activity">
    <reaction evidence="1 5">
        <text>[protein]-peptidylproline (omega=180) = [protein]-peptidylproline (omega=0)</text>
        <dbReference type="Rhea" id="RHEA:16237"/>
        <dbReference type="Rhea" id="RHEA-COMP:10747"/>
        <dbReference type="Rhea" id="RHEA-COMP:10748"/>
        <dbReference type="ChEBI" id="CHEBI:83833"/>
        <dbReference type="ChEBI" id="CHEBI:83834"/>
        <dbReference type="EC" id="5.2.1.8"/>
    </reaction>
</comment>
<dbReference type="PROSITE" id="PS00170">
    <property type="entry name" value="CSA_PPIASE_1"/>
    <property type="match status" value="1"/>
</dbReference>
<evidence type="ECO:0000256" key="3">
    <source>
        <dbReference type="ARBA" id="ARBA00023235"/>
    </source>
</evidence>
<keyword evidence="7" id="KW-0687">Ribonucleoprotein</keyword>
<dbReference type="PANTHER" id="PTHR45625">
    <property type="entry name" value="PEPTIDYL-PROLYL CIS-TRANS ISOMERASE-RELATED"/>
    <property type="match status" value="1"/>
</dbReference>
<dbReference type="OrthoDB" id="271386at2759"/>
<keyword evidence="8" id="KW-1185">Reference proteome</keyword>
<dbReference type="Gene3D" id="2.40.100.10">
    <property type="entry name" value="Cyclophilin-like"/>
    <property type="match status" value="1"/>
</dbReference>
<proteinExistence type="inferred from homology"/>
<evidence type="ECO:0000259" key="6">
    <source>
        <dbReference type="PROSITE" id="PS50072"/>
    </source>
</evidence>
<comment type="similarity">
    <text evidence="4">Belongs to the cyclophilin-type PPIase family. PPIL3 subfamily.</text>
</comment>
<evidence type="ECO:0000256" key="4">
    <source>
        <dbReference type="ARBA" id="ARBA00038286"/>
    </source>
</evidence>
<dbReference type="Proteomes" id="UP000572817">
    <property type="component" value="Unassembled WGS sequence"/>
</dbReference>
<evidence type="ECO:0000256" key="1">
    <source>
        <dbReference type="ARBA" id="ARBA00000971"/>
    </source>
</evidence>
<keyword evidence="3 5" id="KW-0413">Isomerase</keyword>
<dbReference type="GO" id="GO:0071013">
    <property type="term" value="C:catalytic step 2 spliceosome"/>
    <property type="evidence" value="ECO:0007669"/>
    <property type="project" value="TreeGrafter"/>
</dbReference>
<evidence type="ECO:0000313" key="8">
    <source>
        <dbReference type="Proteomes" id="UP000572817"/>
    </source>
</evidence>
<name>A0A8H4ISN8_9PEZI</name>
<gene>
    <name evidence="7" type="ORF">GTA08_BOTSDO04969</name>
</gene>
<dbReference type="PROSITE" id="PS50072">
    <property type="entry name" value="CSA_PPIASE_2"/>
    <property type="match status" value="1"/>
</dbReference>
<dbReference type="InterPro" id="IPR002130">
    <property type="entry name" value="Cyclophilin-type_PPIase_dom"/>
</dbReference>
<dbReference type="PANTHER" id="PTHR45625:SF2">
    <property type="entry name" value="PEPTIDYL-PROLYL CIS-TRANS ISOMERASE-LIKE 3"/>
    <property type="match status" value="1"/>
</dbReference>
<dbReference type="GO" id="GO:0006457">
    <property type="term" value="P:protein folding"/>
    <property type="evidence" value="ECO:0007669"/>
    <property type="project" value="InterPro"/>
</dbReference>
<dbReference type="SUPFAM" id="SSF50891">
    <property type="entry name" value="Cyclophilin-like"/>
    <property type="match status" value="1"/>
</dbReference>
<keyword evidence="2 5" id="KW-0697">Rotamase</keyword>
<evidence type="ECO:0000256" key="2">
    <source>
        <dbReference type="ARBA" id="ARBA00023110"/>
    </source>
</evidence>
<dbReference type="GO" id="GO:0003755">
    <property type="term" value="F:peptidyl-prolyl cis-trans isomerase activity"/>
    <property type="evidence" value="ECO:0007669"/>
    <property type="project" value="UniProtKB-UniRule"/>
</dbReference>
<keyword evidence="7" id="KW-0689">Ribosomal protein</keyword>
<evidence type="ECO:0000313" key="7">
    <source>
        <dbReference type="EMBL" id="KAF4306741.1"/>
    </source>
</evidence>
<dbReference type="AlphaFoldDB" id="A0A8H4ISN8"/>
<reference evidence="7" key="1">
    <citation type="submission" date="2020-04" db="EMBL/GenBank/DDBJ databases">
        <title>Genome Assembly and Annotation of Botryosphaeria dothidea sdau 11-99, a Latent Pathogen of Apple Fruit Ring Rot in China.</title>
        <authorList>
            <person name="Yu C."/>
            <person name="Diao Y."/>
            <person name="Lu Q."/>
            <person name="Zhao J."/>
            <person name="Cui S."/>
            <person name="Peng C."/>
            <person name="He B."/>
            <person name="Liu H."/>
        </authorList>
    </citation>
    <scope>NUCLEOTIDE SEQUENCE [LARGE SCALE GENOMIC DNA]</scope>
    <source>
        <strain evidence="7">Sdau11-99</strain>
    </source>
</reference>
<evidence type="ECO:0000256" key="5">
    <source>
        <dbReference type="RuleBase" id="RU363019"/>
    </source>
</evidence>
<dbReference type="InterPro" id="IPR020892">
    <property type="entry name" value="Cyclophilin-type_PPIase_CS"/>
</dbReference>
<dbReference type="InterPro" id="IPR029000">
    <property type="entry name" value="Cyclophilin-like_dom_sf"/>
</dbReference>
<dbReference type="InterPro" id="IPR044666">
    <property type="entry name" value="Cyclophilin_A-like"/>
</dbReference>
<protein>
    <recommendedName>
        <fullName evidence="5">Peptidyl-prolyl cis-trans isomerase</fullName>
        <shortName evidence="5">PPIase</shortName>
        <ecNumber evidence="5">5.2.1.8</ecNumber>
    </recommendedName>
</protein>